<evidence type="ECO:0000259" key="9">
    <source>
        <dbReference type="Pfam" id="PF25198"/>
    </source>
</evidence>
<dbReference type="NCBIfam" id="TIGR02887">
    <property type="entry name" value="spore_ger_x_C"/>
    <property type="match status" value="1"/>
</dbReference>
<dbReference type="RefSeq" id="WP_148928589.1">
    <property type="nucleotide sequence ID" value="NZ_VNHS01000002.1"/>
</dbReference>
<sequence>MKPTYVFMLLVIWCSLLSGCWNRRELNELAVSVAIGVDKKEKGILLSDQILNAGAIAQLGSSYATVNLFEQPGLSFQEAARRMTTKSTKKIYVGQLQMLVLGESFAKEGVAQVLDHISRDHEYRNDFLVVVARKIKARDVLKILTPLEKAPATKLKNSLEVSAAVWGETSAVEFRAFTSNVISKGKEAVLTGVTVKGSIEKGNDIGNVGKIFPGARLAYAGGLAVFKQDKLIGWLNDKESIGYNFTQGNIKSTVLLLPCPNSSRVISVELLRTKSKMTASIKNDRPLVQIVVKADGVVTDAQCPIDLTTPATLSKLKEASNAQISSYIKATVRKIQQHYNSDIFGFGQLFRRKYPEYWKKHEKDWYEVFPTIEVNIQPNVNVRQMYKTTKSIEERMKGG</sequence>
<organism evidence="10 11">
    <name type="scientific">Paenibacillus methanolicus</name>
    <dbReference type="NCBI Taxonomy" id="582686"/>
    <lineage>
        <taxon>Bacteria</taxon>
        <taxon>Bacillati</taxon>
        <taxon>Bacillota</taxon>
        <taxon>Bacilli</taxon>
        <taxon>Bacillales</taxon>
        <taxon>Paenibacillaceae</taxon>
        <taxon>Paenibacillus</taxon>
    </lineage>
</organism>
<dbReference type="InterPro" id="IPR038501">
    <property type="entry name" value="Spore_GerAC_C_sf"/>
</dbReference>
<dbReference type="PROSITE" id="PS51257">
    <property type="entry name" value="PROKAR_LIPOPROTEIN"/>
    <property type="match status" value="1"/>
</dbReference>
<dbReference type="Proteomes" id="UP000323257">
    <property type="component" value="Unassembled WGS sequence"/>
</dbReference>
<name>A0A5S5CIV4_9BACL</name>
<dbReference type="AlphaFoldDB" id="A0A5S5CIV4"/>
<dbReference type="Pfam" id="PF25198">
    <property type="entry name" value="Spore_GerAC_N"/>
    <property type="match status" value="1"/>
</dbReference>
<evidence type="ECO:0000256" key="6">
    <source>
        <dbReference type="ARBA" id="ARBA00023139"/>
    </source>
</evidence>
<keyword evidence="5" id="KW-0472">Membrane</keyword>
<evidence type="ECO:0000259" key="8">
    <source>
        <dbReference type="Pfam" id="PF05504"/>
    </source>
</evidence>
<evidence type="ECO:0000256" key="5">
    <source>
        <dbReference type="ARBA" id="ARBA00023136"/>
    </source>
</evidence>
<dbReference type="InterPro" id="IPR008844">
    <property type="entry name" value="Spore_GerAC-like"/>
</dbReference>
<keyword evidence="7" id="KW-0449">Lipoprotein</keyword>
<keyword evidence="11" id="KW-1185">Reference proteome</keyword>
<evidence type="ECO:0000256" key="2">
    <source>
        <dbReference type="ARBA" id="ARBA00007886"/>
    </source>
</evidence>
<evidence type="ECO:0000313" key="10">
    <source>
        <dbReference type="EMBL" id="TYP78136.1"/>
    </source>
</evidence>
<protein>
    <submittedName>
        <fullName evidence="10">Spore germination protein KC</fullName>
    </submittedName>
</protein>
<comment type="caution">
    <text evidence="10">The sequence shown here is derived from an EMBL/GenBank/DDBJ whole genome shotgun (WGS) entry which is preliminary data.</text>
</comment>
<keyword evidence="6" id="KW-0564">Palmitate</keyword>
<evidence type="ECO:0000256" key="4">
    <source>
        <dbReference type="ARBA" id="ARBA00022729"/>
    </source>
</evidence>
<dbReference type="PANTHER" id="PTHR35789">
    <property type="entry name" value="SPORE GERMINATION PROTEIN B3"/>
    <property type="match status" value="1"/>
</dbReference>
<evidence type="ECO:0000256" key="7">
    <source>
        <dbReference type="ARBA" id="ARBA00023288"/>
    </source>
</evidence>
<proteinExistence type="inferred from homology"/>
<dbReference type="GO" id="GO:0009847">
    <property type="term" value="P:spore germination"/>
    <property type="evidence" value="ECO:0007669"/>
    <property type="project" value="InterPro"/>
</dbReference>
<comment type="similarity">
    <text evidence="2">Belongs to the GerABKC lipoprotein family.</text>
</comment>
<keyword evidence="3" id="KW-0309">Germination</keyword>
<dbReference type="PANTHER" id="PTHR35789:SF1">
    <property type="entry name" value="SPORE GERMINATION PROTEIN B3"/>
    <property type="match status" value="1"/>
</dbReference>
<dbReference type="OrthoDB" id="9816067at2"/>
<dbReference type="Gene3D" id="3.30.300.210">
    <property type="entry name" value="Nutrient germinant receptor protein C, domain 3"/>
    <property type="match status" value="1"/>
</dbReference>
<dbReference type="InterPro" id="IPR046953">
    <property type="entry name" value="Spore_GerAC-like_C"/>
</dbReference>
<evidence type="ECO:0000256" key="1">
    <source>
        <dbReference type="ARBA" id="ARBA00004635"/>
    </source>
</evidence>
<dbReference type="InterPro" id="IPR057336">
    <property type="entry name" value="GerAC_N"/>
</dbReference>
<dbReference type="EMBL" id="VNHS01000002">
    <property type="protein sequence ID" value="TYP78136.1"/>
    <property type="molecule type" value="Genomic_DNA"/>
</dbReference>
<keyword evidence="4" id="KW-0732">Signal</keyword>
<dbReference type="Pfam" id="PF05504">
    <property type="entry name" value="Spore_GerAC"/>
    <property type="match status" value="1"/>
</dbReference>
<feature type="domain" description="Spore germination GerAC-like C-terminal" evidence="8">
    <location>
        <begin position="222"/>
        <end position="384"/>
    </location>
</feature>
<evidence type="ECO:0000313" key="11">
    <source>
        <dbReference type="Proteomes" id="UP000323257"/>
    </source>
</evidence>
<feature type="domain" description="Spore germination protein N-terminal" evidence="9">
    <location>
        <begin position="22"/>
        <end position="194"/>
    </location>
</feature>
<dbReference type="GO" id="GO:0016020">
    <property type="term" value="C:membrane"/>
    <property type="evidence" value="ECO:0007669"/>
    <property type="project" value="UniProtKB-SubCell"/>
</dbReference>
<comment type="subcellular location">
    <subcellularLocation>
        <location evidence="1">Membrane</location>
        <topology evidence="1">Lipid-anchor</topology>
    </subcellularLocation>
</comment>
<gene>
    <name evidence="10" type="ORF">BCM02_102713</name>
</gene>
<reference evidence="10 11" key="1">
    <citation type="submission" date="2019-07" db="EMBL/GenBank/DDBJ databases">
        <title>Genomic Encyclopedia of Type Strains, Phase III (KMG-III): the genomes of soil and plant-associated and newly described type strains.</title>
        <authorList>
            <person name="Whitman W."/>
        </authorList>
    </citation>
    <scope>NUCLEOTIDE SEQUENCE [LARGE SCALE GENOMIC DNA]</scope>
    <source>
        <strain evidence="10 11">BL24</strain>
    </source>
</reference>
<accession>A0A5S5CIV4</accession>
<evidence type="ECO:0000256" key="3">
    <source>
        <dbReference type="ARBA" id="ARBA00022544"/>
    </source>
</evidence>